<accession>A0ABZ0QGF7</accession>
<evidence type="ECO:0000256" key="3">
    <source>
        <dbReference type="ARBA" id="ARBA00023125"/>
    </source>
</evidence>
<dbReference type="SUPFAM" id="SSF100950">
    <property type="entry name" value="NagB/RpiA/CoA transferase-like"/>
    <property type="match status" value="1"/>
</dbReference>
<evidence type="ECO:0000313" key="7">
    <source>
        <dbReference type="Proteomes" id="UP001304071"/>
    </source>
</evidence>
<dbReference type="InterPro" id="IPR036390">
    <property type="entry name" value="WH_DNA-bd_sf"/>
</dbReference>
<keyword evidence="3 6" id="KW-0238">DNA-binding</keyword>
<dbReference type="InterPro" id="IPR037171">
    <property type="entry name" value="NagB/RpiA_transferase-like"/>
</dbReference>
<dbReference type="Gene3D" id="3.40.50.1360">
    <property type="match status" value="1"/>
</dbReference>
<dbReference type="Pfam" id="PF08220">
    <property type="entry name" value="HTH_DeoR"/>
    <property type="match status" value="1"/>
</dbReference>
<keyword evidence="7" id="KW-1185">Reference proteome</keyword>
<dbReference type="RefSeq" id="WP_261897499.1">
    <property type="nucleotide sequence ID" value="NZ_AP024896.1"/>
</dbReference>
<name>A0ABZ0QGF7_9VIBR</name>
<dbReference type="InterPro" id="IPR050313">
    <property type="entry name" value="Carb_Metab_HTH_regulators"/>
</dbReference>
<feature type="domain" description="HTH deoR-type" evidence="5">
    <location>
        <begin position="2"/>
        <end position="57"/>
    </location>
</feature>
<dbReference type="PROSITE" id="PS51000">
    <property type="entry name" value="HTH_DEOR_2"/>
    <property type="match status" value="1"/>
</dbReference>
<dbReference type="Pfam" id="PF00455">
    <property type="entry name" value="DeoRC"/>
    <property type="match status" value="1"/>
</dbReference>
<dbReference type="PRINTS" id="PR00037">
    <property type="entry name" value="HTHLACR"/>
</dbReference>
<dbReference type="PANTHER" id="PTHR30363:SF4">
    <property type="entry name" value="GLYCEROL-3-PHOSPHATE REGULON REPRESSOR"/>
    <property type="match status" value="1"/>
</dbReference>
<dbReference type="PROSITE" id="PS00894">
    <property type="entry name" value="HTH_DEOR_1"/>
    <property type="match status" value="1"/>
</dbReference>
<dbReference type="PANTHER" id="PTHR30363">
    <property type="entry name" value="HTH-TYPE TRANSCRIPTIONAL REGULATOR SRLR-RELATED"/>
    <property type="match status" value="1"/>
</dbReference>
<dbReference type="SMART" id="SM00420">
    <property type="entry name" value="HTH_DEOR"/>
    <property type="match status" value="1"/>
</dbReference>
<organism evidence="6 7">
    <name type="scientific">Vibrio porteresiae DSM 19223</name>
    <dbReference type="NCBI Taxonomy" id="1123496"/>
    <lineage>
        <taxon>Bacteria</taxon>
        <taxon>Pseudomonadati</taxon>
        <taxon>Pseudomonadota</taxon>
        <taxon>Gammaproteobacteria</taxon>
        <taxon>Vibrionales</taxon>
        <taxon>Vibrionaceae</taxon>
        <taxon>Vibrio</taxon>
    </lineage>
</organism>
<protein>
    <submittedName>
        <fullName evidence="6">DeoR/GlpR family DNA-binding transcription regulator</fullName>
    </submittedName>
</protein>
<evidence type="ECO:0000259" key="5">
    <source>
        <dbReference type="PROSITE" id="PS51000"/>
    </source>
</evidence>
<dbReference type="Gene3D" id="1.10.10.10">
    <property type="entry name" value="Winged helix-like DNA-binding domain superfamily/Winged helix DNA-binding domain"/>
    <property type="match status" value="1"/>
</dbReference>
<evidence type="ECO:0000256" key="2">
    <source>
        <dbReference type="ARBA" id="ARBA00023015"/>
    </source>
</evidence>
<dbReference type="Proteomes" id="UP001304071">
    <property type="component" value="Chromosome 2"/>
</dbReference>
<gene>
    <name evidence="6" type="ORF">R8Z52_21535</name>
</gene>
<keyword evidence="2" id="KW-0805">Transcription regulation</keyword>
<dbReference type="SUPFAM" id="SSF46785">
    <property type="entry name" value="Winged helix' DNA-binding domain"/>
    <property type="match status" value="1"/>
</dbReference>
<dbReference type="InterPro" id="IPR001034">
    <property type="entry name" value="DeoR_HTH"/>
</dbReference>
<sequence length="254" mass="27459">MSQVRHNKLLEIVREQGYTSIELLAHELGCSQPTIRRDIKKLCSDNLLQRFHGGVTQAEPEVRLGHSFKSSVMAQAKVAIAHAAVEHIRLIDSLFLDTGTTCEQLACAMEVLSQKQIITHNLSAALLLSQLETDHSVVVTGGVIRGADGSLTGAKTCQDIQSYSADCAVICASGLDANGYVLDFDSEKVAVKKAMMKASDRAILLLDSSKFCKRGAVKVGHLKDFSLCITDSSPNDPYQALFEEAGLRLEVAEG</sequence>
<reference evidence="6 7" key="1">
    <citation type="submission" date="2023-11" db="EMBL/GenBank/DDBJ databases">
        <title>Plant-associative lifestyle of Vibrio porteresiae and its evolutionary dynamics.</title>
        <authorList>
            <person name="Rameshkumar N."/>
            <person name="Kirti K."/>
        </authorList>
    </citation>
    <scope>NUCLEOTIDE SEQUENCE [LARGE SCALE GENOMIC DNA]</scope>
    <source>
        <strain evidence="6 7">MSSRF30</strain>
    </source>
</reference>
<dbReference type="GO" id="GO:0003677">
    <property type="term" value="F:DNA binding"/>
    <property type="evidence" value="ECO:0007669"/>
    <property type="project" value="UniProtKB-KW"/>
</dbReference>
<dbReference type="InterPro" id="IPR014036">
    <property type="entry name" value="DeoR-like_C"/>
</dbReference>
<evidence type="ECO:0000256" key="4">
    <source>
        <dbReference type="ARBA" id="ARBA00023163"/>
    </source>
</evidence>
<dbReference type="InterPro" id="IPR018356">
    <property type="entry name" value="Tscrpt_reg_HTH_DeoR_CS"/>
</dbReference>
<evidence type="ECO:0000256" key="1">
    <source>
        <dbReference type="ARBA" id="ARBA00022491"/>
    </source>
</evidence>
<keyword evidence="1" id="KW-0678">Repressor</keyword>
<dbReference type="EMBL" id="CP138204">
    <property type="protein sequence ID" value="WPC75514.1"/>
    <property type="molecule type" value="Genomic_DNA"/>
</dbReference>
<dbReference type="InterPro" id="IPR036388">
    <property type="entry name" value="WH-like_DNA-bd_sf"/>
</dbReference>
<dbReference type="SMART" id="SM01134">
    <property type="entry name" value="DeoRC"/>
    <property type="match status" value="1"/>
</dbReference>
<keyword evidence="4" id="KW-0804">Transcription</keyword>
<evidence type="ECO:0000313" key="6">
    <source>
        <dbReference type="EMBL" id="WPC75514.1"/>
    </source>
</evidence>
<proteinExistence type="predicted"/>